<dbReference type="EMBL" id="CP003282">
    <property type="protein sequence ID" value="AFG37338.1"/>
    <property type="molecule type" value="Genomic_DNA"/>
</dbReference>
<dbReference type="HOGENOM" id="CLU_724956_0_0_12"/>
<dbReference type="InterPro" id="IPR021445">
    <property type="entry name" value="DUF3095"/>
</dbReference>
<protein>
    <recommendedName>
        <fullName evidence="3">DUF3095 domain-containing protein</fullName>
    </recommendedName>
</protein>
<evidence type="ECO:0000313" key="1">
    <source>
        <dbReference type="EMBL" id="AFG37338.1"/>
    </source>
</evidence>
<gene>
    <name evidence="1" type="ordered locus">Spiaf_1263</name>
</gene>
<dbReference type="KEGG" id="sfc:Spiaf_1263"/>
<evidence type="ECO:0008006" key="3">
    <source>
        <dbReference type="Google" id="ProtNLM"/>
    </source>
</evidence>
<evidence type="ECO:0000313" key="2">
    <source>
        <dbReference type="Proteomes" id="UP000007383"/>
    </source>
</evidence>
<accession>H9UIJ5</accession>
<dbReference type="eggNOG" id="ENOG502Z8NV">
    <property type="taxonomic scope" value="Bacteria"/>
</dbReference>
<dbReference type="Proteomes" id="UP000007383">
    <property type="component" value="Chromosome"/>
</dbReference>
<dbReference type="Pfam" id="PF11294">
    <property type="entry name" value="DUF3095"/>
    <property type="match status" value="1"/>
</dbReference>
<dbReference type="OrthoDB" id="5342145at2"/>
<reference evidence="2" key="1">
    <citation type="journal article" date="2013" name="Stand. Genomic Sci.">
        <title>Complete genome sequence of the halophilic bacterium Spirochaeta africana type strain (Z-7692(T)) from the alkaline Lake Magadi in the East African Rift.</title>
        <authorList>
            <person name="Liolos K."/>
            <person name="Abt B."/>
            <person name="Scheuner C."/>
            <person name="Teshima H."/>
            <person name="Held B."/>
            <person name="Lapidus A."/>
            <person name="Nolan M."/>
            <person name="Lucas S."/>
            <person name="Deshpande S."/>
            <person name="Cheng J.F."/>
            <person name="Tapia R."/>
            <person name="Goodwin L.A."/>
            <person name="Pitluck S."/>
            <person name="Pagani I."/>
            <person name="Ivanova N."/>
            <person name="Mavromatis K."/>
            <person name="Mikhailova N."/>
            <person name="Huntemann M."/>
            <person name="Pati A."/>
            <person name="Chen A."/>
            <person name="Palaniappan K."/>
            <person name="Land M."/>
            <person name="Rohde M."/>
            <person name="Tindall B.J."/>
            <person name="Detter J.C."/>
            <person name="Goker M."/>
            <person name="Bristow J."/>
            <person name="Eisen J.A."/>
            <person name="Markowitz V."/>
            <person name="Hugenholtz P."/>
            <person name="Woyke T."/>
            <person name="Klenk H.P."/>
            <person name="Kyrpides N.C."/>
        </authorList>
    </citation>
    <scope>NUCLEOTIDE SEQUENCE</scope>
    <source>
        <strain evidence="2">ATCC 700263 / DSM 8902 / Z-7692</strain>
    </source>
</reference>
<sequence>MRLAVYSRTLSAYTETMDLTEYTQLTPLQSFEAILDASVYQAVPDMWVVIVTDVADSTRAVSNGLYKEVNIAGAAAISAVSNLIGSLDFPFSFGGDGATILLPPALATHALPALGELRARVAAAFGLELRVGSISVGELRGYGADLGVARVALGNRVTQASFEGSGLAVAEQLLKTGRLEPLDVPPGSADISGFSCRWRDVPSAAGETLAIIIMPLGDAPAGRMGTLRKTWRLIESVAGANELHPVRNGTQRMIHRQREINREARLYAGRRRGMRVFLQRLSIRFQLFVVGIALGLHLPLQQHGKDLSRVTADNIIHADFRKYDGQLKLVVSCSTAQREQLLQQLGEMEDQGQLVYGHHISDRAVMTCLIHTRSEQEIHFIDGADGGYTQAAAEIKRKSGVQQPADI</sequence>
<keyword evidence="2" id="KW-1185">Reference proteome</keyword>
<proteinExistence type="predicted"/>
<dbReference type="PATRIC" id="fig|889378.3.peg.1267"/>
<organism evidence="1 2">
    <name type="scientific">Spirochaeta africana (strain ATCC 700263 / DSM 8902 / Z-7692)</name>
    <dbReference type="NCBI Taxonomy" id="889378"/>
    <lineage>
        <taxon>Bacteria</taxon>
        <taxon>Pseudomonadati</taxon>
        <taxon>Spirochaetota</taxon>
        <taxon>Spirochaetia</taxon>
        <taxon>Spirochaetales</taxon>
        <taxon>Spirochaetaceae</taxon>
        <taxon>Spirochaeta</taxon>
    </lineage>
</organism>
<dbReference type="AlphaFoldDB" id="H9UIJ5"/>
<name>H9UIJ5_SPIAZ</name>
<dbReference type="STRING" id="889378.Spiaf_1263"/>